<dbReference type="GO" id="GO:0003677">
    <property type="term" value="F:DNA binding"/>
    <property type="evidence" value="ECO:0007669"/>
    <property type="project" value="InterPro"/>
</dbReference>
<dbReference type="InterPro" id="IPR011990">
    <property type="entry name" value="TPR-like_helical_dom_sf"/>
</dbReference>
<keyword evidence="1" id="KW-0472">Membrane</keyword>
<dbReference type="SUPFAM" id="SSF46894">
    <property type="entry name" value="C-terminal effector domain of the bipartite response regulators"/>
    <property type="match status" value="1"/>
</dbReference>
<dbReference type="Gene3D" id="1.25.40.10">
    <property type="entry name" value="Tetratricopeptide repeat domain"/>
    <property type="match status" value="2"/>
</dbReference>
<keyword evidence="1" id="KW-0812">Transmembrane</keyword>
<dbReference type="AlphaFoldDB" id="A0A5D4HGF4"/>
<keyword evidence="3" id="KW-1185">Reference proteome</keyword>
<dbReference type="InterPro" id="IPR019734">
    <property type="entry name" value="TPR_rpt"/>
</dbReference>
<dbReference type="Pfam" id="PF13181">
    <property type="entry name" value="TPR_8"/>
    <property type="match status" value="2"/>
</dbReference>
<reference evidence="2 3" key="1">
    <citation type="submission" date="2019-08" db="EMBL/GenBank/DDBJ databases">
        <title>Phlebobacter frassis gen. nov. sp. nov., a new member of family Sphingobacteriaceae isolated from sand fly rearing media.</title>
        <authorList>
            <person name="Kakumanu M.L."/>
            <person name="Marayati B.F."/>
            <person name="Wada-Katsumata A."/>
            <person name="Wasserberg G."/>
            <person name="Schal C."/>
            <person name="Apperson C.S."/>
            <person name="Ponnusamy L."/>
        </authorList>
    </citation>
    <scope>NUCLEOTIDE SEQUENCE [LARGE SCALE GENOMIC DNA]</scope>
    <source>
        <strain evidence="2 3">SSI9</strain>
    </source>
</reference>
<accession>A0A5D4HGF4</accession>
<keyword evidence="1" id="KW-1133">Transmembrane helix</keyword>
<dbReference type="GO" id="GO:0006355">
    <property type="term" value="P:regulation of DNA-templated transcription"/>
    <property type="evidence" value="ECO:0007669"/>
    <property type="project" value="InterPro"/>
</dbReference>
<dbReference type="EMBL" id="VTAV01000001">
    <property type="protein sequence ID" value="TYR37910.1"/>
    <property type="molecule type" value="Genomic_DNA"/>
</dbReference>
<evidence type="ECO:0000313" key="3">
    <source>
        <dbReference type="Proteomes" id="UP000322362"/>
    </source>
</evidence>
<dbReference type="InterPro" id="IPR016032">
    <property type="entry name" value="Sig_transdc_resp-reg_C-effctor"/>
</dbReference>
<dbReference type="SMART" id="SM00028">
    <property type="entry name" value="TPR"/>
    <property type="match status" value="2"/>
</dbReference>
<evidence type="ECO:0000256" key="1">
    <source>
        <dbReference type="SAM" id="Phobius"/>
    </source>
</evidence>
<protein>
    <submittedName>
        <fullName evidence="2">Tetratricopeptide repeat protein</fullName>
    </submittedName>
</protein>
<evidence type="ECO:0000313" key="2">
    <source>
        <dbReference type="EMBL" id="TYR37910.1"/>
    </source>
</evidence>
<proteinExistence type="predicted"/>
<gene>
    <name evidence="2" type="ORF">FXV77_01080</name>
</gene>
<name>A0A5D4HGF4_9SPHI</name>
<dbReference type="Proteomes" id="UP000322362">
    <property type="component" value="Unassembled WGS sequence"/>
</dbReference>
<organism evidence="2 3">
    <name type="scientific">Sphingobacterium phlebotomi</name>
    <dbReference type="NCBI Taxonomy" id="2605433"/>
    <lineage>
        <taxon>Bacteria</taxon>
        <taxon>Pseudomonadati</taxon>
        <taxon>Bacteroidota</taxon>
        <taxon>Sphingobacteriia</taxon>
        <taxon>Sphingobacteriales</taxon>
        <taxon>Sphingobacteriaceae</taxon>
        <taxon>Sphingobacterium</taxon>
    </lineage>
</organism>
<sequence>MRRFAYLYMNYPTNIFHPNFIRYRLLSTLLLLFTHIINVQAQNPNNEIDSLLDKAWAHHVSAQLLPSLEEATKALVLANKHRYDKGKGEAHFMIGHALLHIGLLREGLKHMDEIKKTAYYRKRAIVQSEIHRLSAQFYTKLELHELALREYRAQQKLWEALEEDNKTISLLYLYSNLTYTFKKMEKIDSVEKYTFLQLGLLHTLGGKDEKVHMEYMSTYNNLGWLFIHKKDYDKAKIYLDKSLATVEKHHIPIFLNTMIFLGELEREQGNYHQAAIYYKKALANAIHVGDRNAIRNQYRELSDFYREYNLGEDEANQYLLAYSRLNDSLERENKQVIDHALRHVLNVKDKEENIKKNNYIVGIIAILTLAVLMFVYFSWRARNNRNVLKEKEATLHEKEITNKALNNTLQKNKFNDLLTLARSNSPEFLILFTELYPEFIQALKAIDPKIRNTELEFCAMAFLNFSTKNIAEYTFVTTRAVQVRKNRFRKKFGIPSDVDFNIWIWERISVSS</sequence>
<comment type="caution">
    <text evidence="2">The sequence shown here is derived from an EMBL/GenBank/DDBJ whole genome shotgun (WGS) entry which is preliminary data.</text>
</comment>
<dbReference type="SUPFAM" id="SSF48452">
    <property type="entry name" value="TPR-like"/>
    <property type="match status" value="1"/>
</dbReference>
<feature type="transmembrane region" description="Helical" evidence="1">
    <location>
        <begin position="359"/>
        <end position="379"/>
    </location>
</feature>